<dbReference type="SUPFAM" id="SSF55729">
    <property type="entry name" value="Acyl-CoA N-acyltransferases (Nat)"/>
    <property type="match status" value="1"/>
</dbReference>
<gene>
    <name evidence="2" type="ORF">QBC42DRAFT_169011</name>
</gene>
<accession>A0AAV9HYQ8</accession>
<reference evidence="2" key="1">
    <citation type="journal article" date="2023" name="Mol. Phylogenet. Evol.">
        <title>Genome-scale phylogeny and comparative genomics of the fungal order Sordariales.</title>
        <authorList>
            <person name="Hensen N."/>
            <person name="Bonometti L."/>
            <person name="Westerberg I."/>
            <person name="Brannstrom I.O."/>
            <person name="Guillou S."/>
            <person name="Cros-Aarteil S."/>
            <person name="Calhoun S."/>
            <person name="Haridas S."/>
            <person name="Kuo A."/>
            <person name="Mondo S."/>
            <person name="Pangilinan J."/>
            <person name="Riley R."/>
            <person name="LaButti K."/>
            <person name="Andreopoulos B."/>
            <person name="Lipzen A."/>
            <person name="Chen C."/>
            <person name="Yan M."/>
            <person name="Daum C."/>
            <person name="Ng V."/>
            <person name="Clum A."/>
            <person name="Steindorff A."/>
            <person name="Ohm R.A."/>
            <person name="Martin F."/>
            <person name="Silar P."/>
            <person name="Natvig D.O."/>
            <person name="Lalanne C."/>
            <person name="Gautier V."/>
            <person name="Ament-Velasquez S.L."/>
            <person name="Kruys A."/>
            <person name="Hutchinson M.I."/>
            <person name="Powell A.J."/>
            <person name="Barry K."/>
            <person name="Miller A.N."/>
            <person name="Grigoriev I.V."/>
            <person name="Debuchy R."/>
            <person name="Gladieux P."/>
            <person name="Hiltunen Thoren M."/>
            <person name="Johannesson H."/>
        </authorList>
    </citation>
    <scope>NUCLEOTIDE SEQUENCE</scope>
    <source>
        <strain evidence="2">PSN324</strain>
    </source>
</reference>
<dbReference type="Pfam" id="PF08445">
    <property type="entry name" value="FR47"/>
    <property type="match status" value="1"/>
</dbReference>
<proteinExistence type="predicted"/>
<dbReference type="InterPro" id="IPR016181">
    <property type="entry name" value="Acyl_CoA_acyltransferase"/>
</dbReference>
<evidence type="ECO:0000313" key="3">
    <source>
        <dbReference type="Proteomes" id="UP001321749"/>
    </source>
</evidence>
<dbReference type="PANTHER" id="PTHR20958">
    <property type="entry name" value="GLYCINE N-ACYLTRANSFERASE-LIKE PROTEIN"/>
    <property type="match status" value="1"/>
</dbReference>
<reference evidence="2" key="2">
    <citation type="submission" date="2023-06" db="EMBL/GenBank/DDBJ databases">
        <authorList>
            <consortium name="Lawrence Berkeley National Laboratory"/>
            <person name="Mondo S.J."/>
            <person name="Hensen N."/>
            <person name="Bonometti L."/>
            <person name="Westerberg I."/>
            <person name="Brannstrom I.O."/>
            <person name="Guillou S."/>
            <person name="Cros-Aarteil S."/>
            <person name="Calhoun S."/>
            <person name="Haridas S."/>
            <person name="Kuo A."/>
            <person name="Pangilinan J."/>
            <person name="Riley R."/>
            <person name="Labutti K."/>
            <person name="Andreopoulos B."/>
            <person name="Lipzen A."/>
            <person name="Chen C."/>
            <person name="Yanf M."/>
            <person name="Daum C."/>
            <person name="Ng V."/>
            <person name="Clum A."/>
            <person name="Steindorff A."/>
            <person name="Ohm R."/>
            <person name="Martin F."/>
            <person name="Silar P."/>
            <person name="Natvig D."/>
            <person name="Lalanne C."/>
            <person name="Gautier V."/>
            <person name="Ament-Velasquez S.L."/>
            <person name="Kruys A."/>
            <person name="Hutchinson M.I."/>
            <person name="Powell A.J."/>
            <person name="Barry K."/>
            <person name="Miller A.N."/>
            <person name="Grigoriev I.V."/>
            <person name="Debuchy R."/>
            <person name="Gladieux P."/>
            <person name="Thoren M.H."/>
            <person name="Johannesson H."/>
        </authorList>
    </citation>
    <scope>NUCLEOTIDE SEQUENCE</scope>
    <source>
        <strain evidence="2">PSN324</strain>
    </source>
</reference>
<dbReference type="Gene3D" id="3.40.630.30">
    <property type="match status" value="1"/>
</dbReference>
<dbReference type="EMBL" id="MU864939">
    <property type="protein sequence ID" value="KAK4465488.1"/>
    <property type="molecule type" value="Genomic_DNA"/>
</dbReference>
<protein>
    <recommendedName>
        <fullName evidence="1">GCN5-related N-acetyltransferase Rv2170-like domain-containing protein</fullName>
    </recommendedName>
</protein>
<comment type="caution">
    <text evidence="2">The sequence shown here is derived from an EMBL/GenBank/DDBJ whole genome shotgun (WGS) entry which is preliminary data.</text>
</comment>
<keyword evidence="3" id="KW-1185">Reference proteome</keyword>
<organism evidence="2 3">
    <name type="scientific">Cladorrhinum samala</name>
    <dbReference type="NCBI Taxonomy" id="585594"/>
    <lineage>
        <taxon>Eukaryota</taxon>
        <taxon>Fungi</taxon>
        <taxon>Dikarya</taxon>
        <taxon>Ascomycota</taxon>
        <taxon>Pezizomycotina</taxon>
        <taxon>Sordariomycetes</taxon>
        <taxon>Sordariomycetidae</taxon>
        <taxon>Sordariales</taxon>
        <taxon>Podosporaceae</taxon>
        <taxon>Cladorrhinum</taxon>
    </lineage>
</organism>
<evidence type="ECO:0000259" key="1">
    <source>
        <dbReference type="Pfam" id="PF08445"/>
    </source>
</evidence>
<name>A0AAV9HYQ8_9PEZI</name>
<dbReference type="GO" id="GO:0016747">
    <property type="term" value="F:acyltransferase activity, transferring groups other than amino-acyl groups"/>
    <property type="evidence" value="ECO:0007669"/>
    <property type="project" value="InterPro"/>
</dbReference>
<feature type="domain" description="GCN5-related N-acetyltransferase Rv2170-like" evidence="1">
    <location>
        <begin position="236"/>
        <end position="323"/>
    </location>
</feature>
<sequence length="323" mass="35816">MSSSPTQIVISDTQTAPESLIALLTSHLPHSLPVLRRIQFAAKFPRGSSAGTHILYAYSPGQDPKDDDDQNFAAAYVDLSRRQETQVWIYSTLEDSSSLASEDPSGNVSFDDLSPAELELSDGILSALLGRIRTIAEVEVNEVEGKGVSGSSDGARSSWVLFGSVHEAVRQRMLRSLGVRMKKAATVGPELEWEFCGKWLFRIEDLVLSSSENEEEVLRWDKVKREDVKLVQSRTGILRTELEDGTPVAWAFLGLDGTLMTLHVEEPYRRMGLAKAVARRVMRDHLAEYGDDGWGAADVFVQNEKSQALCRSIGGKMKWTLSW</sequence>
<dbReference type="InterPro" id="IPR013653">
    <property type="entry name" value="GCN5-like_dom"/>
</dbReference>
<dbReference type="PANTHER" id="PTHR20958:SF6">
    <property type="entry name" value="GLYCINE N-ACYLTRANSFERASE-LIKE PROTEIN"/>
    <property type="match status" value="1"/>
</dbReference>
<dbReference type="Proteomes" id="UP001321749">
    <property type="component" value="Unassembled WGS sequence"/>
</dbReference>
<dbReference type="AlphaFoldDB" id="A0AAV9HYQ8"/>
<dbReference type="InterPro" id="IPR053225">
    <property type="entry name" value="Acyl-CoA_N-acyltransferase"/>
</dbReference>
<evidence type="ECO:0000313" key="2">
    <source>
        <dbReference type="EMBL" id="KAK4465488.1"/>
    </source>
</evidence>